<accession>A0A423XA01</accession>
<feature type="compositionally biased region" description="Basic and acidic residues" evidence="1">
    <location>
        <begin position="19"/>
        <end position="28"/>
    </location>
</feature>
<evidence type="ECO:0000313" key="2">
    <source>
        <dbReference type="EMBL" id="ROW12731.1"/>
    </source>
</evidence>
<feature type="compositionally biased region" description="Low complexity" evidence="1">
    <location>
        <begin position="1"/>
        <end position="17"/>
    </location>
</feature>
<dbReference type="AlphaFoldDB" id="A0A423XA01"/>
<feature type="compositionally biased region" description="Basic and acidic residues" evidence="1">
    <location>
        <begin position="325"/>
        <end position="334"/>
    </location>
</feature>
<sequence length="386" mass="41976">MPRTPAKSPGSKSTPGSKGKRDVVETPSRKPSNLPAANVEGDGVEESASDAAPEAESATVTPARKAGKRKAAGEDETPNNNNNSSSKKPKVYAQESVSTSESKGKKHTHTSVKLEIPVSTPTTKPAGKHIVFNDDEPSEYFTPQETPGQKTLDAEVPKDEDDEEEDDDDDESDSDDDAPEAVSTHTAAAQAAKSAQAATSAAEKQQELQKRKRQDRDARFKEQAEGRRKQAEKQAEKAAGEDADEAKLGLEQSREHIPKLAAAPTRKRLDKYSLPAVLPDDFLEAASLDGSDDEDDGSEGGSDAEERRRRRNRKARFNTVARQVAKAESRRPQDQRVGSTVYRVMKKQGDVRLAPKLGRQSRNLKDAMMGRGRPAAKKAGFLAKRR</sequence>
<dbReference type="GO" id="GO:0030515">
    <property type="term" value="F:snoRNA binding"/>
    <property type="evidence" value="ECO:0007669"/>
    <property type="project" value="InterPro"/>
</dbReference>
<dbReference type="STRING" id="356882.A0A423XA01"/>
<protein>
    <submittedName>
        <fullName evidence="2">Uncharacterized protein</fullName>
    </submittedName>
</protein>
<keyword evidence="3" id="KW-1185">Reference proteome</keyword>
<dbReference type="GO" id="GO:0006364">
    <property type="term" value="P:rRNA processing"/>
    <property type="evidence" value="ECO:0007669"/>
    <property type="project" value="InterPro"/>
</dbReference>
<comment type="caution">
    <text evidence="2">The sequence shown here is derived from an EMBL/GenBank/DDBJ whole genome shotgun (WGS) entry which is preliminary data.</text>
</comment>
<evidence type="ECO:0000256" key="1">
    <source>
        <dbReference type="SAM" id="MobiDB-lite"/>
    </source>
</evidence>
<feature type="compositionally biased region" description="Low complexity" evidence="1">
    <location>
        <begin position="49"/>
        <end position="58"/>
    </location>
</feature>
<feature type="compositionally biased region" description="Basic and acidic residues" evidence="1">
    <location>
        <begin position="204"/>
        <end position="258"/>
    </location>
</feature>
<proteinExistence type="predicted"/>
<feature type="compositionally biased region" description="Low complexity" evidence="1">
    <location>
        <begin position="186"/>
        <end position="203"/>
    </location>
</feature>
<dbReference type="InterPro" id="IPR013268">
    <property type="entry name" value="UTP16"/>
</dbReference>
<dbReference type="Proteomes" id="UP000283895">
    <property type="component" value="Unassembled WGS sequence"/>
</dbReference>
<evidence type="ECO:0000313" key="3">
    <source>
        <dbReference type="Proteomes" id="UP000283895"/>
    </source>
</evidence>
<feature type="region of interest" description="Disordered" evidence="1">
    <location>
        <begin position="1"/>
        <end position="386"/>
    </location>
</feature>
<dbReference type="OrthoDB" id="5245631at2759"/>
<feature type="compositionally biased region" description="Acidic residues" evidence="1">
    <location>
        <begin position="158"/>
        <end position="179"/>
    </location>
</feature>
<dbReference type="Pfam" id="PF08297">
    <property type="entry name" value="U3_snoRNA_assoc"/>
    <property type="match status" value="1"/>
</dbReference>
<gene>
    <name evidence="2" type="ORF">VMCG_00479</name>
</gene>
<name>A0A423XA01_9PEZI</name>
<dbReference type="EMBL" id="LKEA01000001">
    <property type="protein sequence ID" value="ROW12731.1"/>
    <property type="molecule type" value="Genomic_DNA"/>
</dbReference>
<reference evidence="2 3" key="1">
    <citation type="submission" date="2015-09" db="EMBL/GenBank/DDBJ databases">
        <title>Host preference determinants of Valsa canker pathogens revealed by comparative genomics.</title>
        <authorList>
            <person name="Yin Z."/>
            <person name="Huang L."/>
        </authorList>
    </citation>
    <scope>NUCLEOTIDE SEQUENCE [LARGE SCALE GENOMIC DNA]</scope>
    <source>
        <strain evidence="2 3">03-1</strain>
    </source>
</reference>
<organism evidence="2 3">
    <name type="scientific">Cytospora schulzeri</name>
    <dbReference type="NCBI Taxonomy" id="448051"/>
    <lineage>
        <taxon>Eukaryota</taxon>
        <taxon>Fungi</taxon>
        <taxon>Dikarya</taxon>
        <taxon>Ascomycota</taxon>
        <taxon>Pezizomycotina</taxon>
        <taxon>Sordariomycetes</taxon>
        <taxon>Sordariomycetidae</taxon>
        <taxon>Diaporthales</taxon>
        <taxon>Cytosporaceae</taxon>
        <taxon>Cytospora</taxon>
    </lineage>
</organism>